<name>A0A6G1DFF8_9ORYZ</name>
<comment type="caution">
    <text evidence="2">The sequence shown here is derived from an EMBL/GenBank/DDBJ whole genome shotgun (WGS) entry which is preliminary data.</text>
</comment>
<organism evidence="2 3">
    <name type="scientific">Oryza meyeriana var. granulata</name>
    <dbReference type="NCBI Taxonomy" id="110450"/>
    <lineage>
        <taxon>Eukaryota</taxon>
        <taxon>Viridiplantae</taxon>
        <taxon>Streptophyta</taxon>
        <taxon>Embryophyta</taxon>
        <taxon>Tracheophyta</taxon>
        <taxon>Spermatophyta</taxon>
        <taxon>Magnoliopsida</taxon>
        <taxon>Liliopsida</taxon>
        <taxon>Poales</taxon>
        <taxon>Poaceae</taxon>
        <taxon>BOP clade</taxon>
        <taxon>Oryzoideae</taxon>
        <taxon>Oryzeae</taxon>
        <taxon>Oryzinae</taxon>
        <taxon>Oryza</taxon>
        <taxon>Oryza meyeriana</taxon>
    </lineage>
</organism>
<proteinExistence type="predicted"/>
<evidence type="ECO:0000256" key="1">
    <source>
        <dbReference type="SAM" id="MobiDB-lite"/>
    </source>
</evidence>
<keyword evidence="3" id="KW-1185">Reference proteome</keyword>
<gene>
    <name evidence="2" type="ORF">E2562_011183</name>
</gene>
<reference evidence="2 3" key="1">
    <citation type="submission" date="2019-11" db="EMBL/GenBank/DDBJ databases">
        <title>Whole genome sequence of Oryza granulata.</title>
        <authorList>
            <person name="Li W."/>
        </authorList>
    </citation>
    <scope>NUCLEOTIDE SEQUENCE [LARGE SCALE GENOMIC DNA]</scope>
    <source>
        <strain evidence="3">cv. Menghai</strain>
        <tissue evidence="2">Leaf</tissue>
    </source>
</reference>
<accession>A0A6G1DFF8</accession>
<sequence length="100" mass="11020">MPLLPPQKRPPTSVKPLPLSHEGPAYTVVPLDVTPSGVTQPLVEILWERVPDNVVRSSRCASPSDVVILWVVQIEDLGADYQVKLLRLHYSRAQDATVGD</sequence>
<feature type="region of interest" description="Disordered" evidence="1">
    <location>
        <begin position="1"/>
        <end position="21"/>
    </location>
</feature>
<dbReference type="Proteomes" id="UP000479710">
    <property type="component" value="Unassembled WGS sequence"/>
</dbReference>
<evidence type="ECO:0000313" key="2">
    <source>
        <dbReference type="EMBL" id="KAF0911555.1"/>
    </source>
</evidence>
<evidence type="ECO:0000313" key="3">
    <source>
        <dbReference type="Proteomes" id="UP000479710"/>
    </source>
</evidence>
<dbReference type="AlphaFoldDB" id="A0A6G1DFF8"/>
<dbReference type="EMBL" id="SPHZ02000006">
    <property type="protein sequence ID" value="KAF0911555.1"/>
    <property type="molecule type" value="Genomic_DNA"/>
</dbReference>
<protein>
    <submittedName>
        <fullName evidence="2">Uncharacterized protein</fullName>
    </submittedName>
</protein>